<evidence type="ECO:0000259" key="1">
    <source>
        <dbReference type="PROSITE" id="PS51662"/>
    </source>
</evidence>
<dbReference type="Pfam" id="PF02333">
    <property type="entry name" value="Phytase"/>
    <property type="match status" value="2"/>
</dbReference>
<organism evidence="2 3">
    <name type="scientific">SAR86 cluster bacterium</name>
    <dbReference type="NCBI Taxonomy" id="2030880"/>
    <lineage>
        <taxon>Bacteria</taxon>
        <taxon>Pseudomonadati</taxon>
        <taxon>Pseudomonadota</taxon>
        <taxon>Gammaproteobacteria</taxon>
        <taxon>SAR86 cluster</taxon>
    </lineage>
</organism>
<dbReference type="Gene3D" id="2.120.10.30">
    <property type="entry name" value="TolB, C-terminal domain"/>
    <property type="match status" value="1"/>
</dbReference>
<dbReference type="GO" id="GO:0016158">
    <property type="term" value="F:inositol hexakisphosphate 3-phosphatase activity"/>
    <property type="evidence" value="ECO:0007669"/>
    <property type="project" value="InterPro"/>
</dbReference>
<dbReference type="EMBL" id="SHBE01000002">
    <property type="protein sequence ID" value="RZO26958.1"/>
    <property type="molecule type" value="Genomic_DNA"/>
</dbReference>
<dbReference type="Proteomes" id="UP000315825">
    <property type="component" value="Unassembled WGS sequence"/>
</dbReference>
<dbReference type="InterPro" id="IPR003431">
    <property type="entry name" value="B-propeller_Phytase"/>
</dbReference>
<dbReference type="SUPFAM" id="SSF50956">
    <property type="entry name" value="Thermostable phytase (3-phytase)"/>
    <property type="match status" value="1"/>
</dbReference>
<accession>A0A520N0F5</accession>
<proteinExistence type="predicted"/>
<feature type="domain" description="BPP" evidence="1">
    <location>
        <begin position="35"/>
        <end position="343"/>
    </location>
</feature>
<protein>
    <submittedName>
        <fullName evidence="2">Phytase</fullName>
    </submittedName>
</protein>
<name>A0A520N0F5_9GAMM</name>
<reference evidence="2 3" key="1">
    <citation type="submission" date="2019-02" db="EMBL/GenBank/DDBJ databases">
        <title>Prokaryotic population dynamics and viral predation in marine succession experiment using metagenomics: the confinement effect.</title>
        <authorList>
            <person name="Haro-Moreno J.M."/>
            <person name="Rodriguez-Valera F."/>
            <person name="Lopez-Perez M."/>
        </authorList>
    </citation>
    <scope>NUCLEOTIDE SEQUENCE [LARGE SCALE GENOMIC DNA]</scope>
    <source>
        <strain evidence="2">MED-G159</strain>
    </source>
</reference>
<sequence>MMNMDLLSHWVSGIRTNFNLFKFLGFISLAILISACTPNKELFTVNYVVETDPVNTADDAADDPWIDTYNGIIWATDKETGFHQYNLDGEEIDYKQVGKVNNIDGRVTDEYYCVVNSNRTFHTLDYACLNLILKTEHSGSLVAGMNVYGVCMGIINGTPMAILTEEEGVRIQYWNLIEEILVSTFDITSDETNVSPSGNEAEGCVFDDENKRIFISREGSDGILKAYNAETLDFIRAIDSRSGFINGDPEGVTIYKTNEKEGFIILSSQGDNTFNMYDRQAPFLYQGSFEIENVEDTDGIDVTNLQIGDYSAGILVVQDGRNLPSNQNFKIIDMEEVLKKKALNPGSIK</sequence>
<dbReference type="InterPro" id="IPR011042">
    <property type="entry name" value="6-blade_b-propeller_TolB-like"/>
</dbReference>
<evidence type="ECO:0000313" key="3">
    <source>
        <dbReference type="Proteomes" id="UP000315825"/>
    </source>
</evidence>
<dbReference type="AlphaFoldDB" id="A0A520N0F5"/>
<gene>
    <name evidence="2" type="ORF">EVA92_02075</name>
</gene>
<comment type="caution">
    <text evidence="2">The sequence shown here is derived from an EMBL/GenBank/DDBJ whole genome shotgun (WGS) entry which is preliminary data.</text>
</comment>
<dbReference type="PROSITE" id="PS51662">
    <property type="entry name" value="BP_PHYTASE"/>
    <property type="match status" value="1"/>
</dbReference>
<evidence type="ECO:0000313" key="2">
    <source>
        <dbReference type="EMBL" id="RZO26958.1"/>
    </source>
</evidence>